<keyword evidence="1" id="KW-1133">Transmembrane helix</keyword>
<evidence type="ECO:0008006" key="5">
    <source>
        <dbReference type="Google" id="ProtNLM"/>
    </source>
</evidence>
<proteinExistence type="predicted"/>
<evidence type="ECO:0000313" key="3">
    <source>
        <dbReference type="EMBL" id="AMY12378.1"/>
    </source>
</evidence>
<dbReference type="RefSeq" id="WP_110173840.1">
    <property type="nucleotide sequence ID" value="NZ_CP015136.1"/>
</dbReference>
<dbReference type="Proteomes" id="UP000076079">
    <property type="component" value="Chromosome"/>
</dbReference>
<evidence type="ECO:0000256" key="1">
    <source>
        <dbReference type="SAM" id="Phobius"/>
    </source>
</evidence>
<dbReference type="EMBL" id="CP015136">
    <property type="protein sequence ID" value="AMY12378.1"/>
    <property type="molecule type" value="Genomic_DNA"/>
</dbReference>
<feature type="transmembrane region" description="Helical" evidence="1">
    <location>
        <begin position="230"/>
        <end position="250"/>
    </location>
</feature>
<dbReference type="KEGG" id="abac:LuPra_05651"/>
<dbReference type="STRING" id="1855912.LuPra_05651"/>
<keyword evidence="2" id="KW-0732">Signal</keyword>
<dbReference type="AlphaFoldDB" id="A0A143PW02"/>
<reference evidence="4" key="2">
    <citation type="submission" date="2016-04" db="EMBL/GenBank/DDBJ databases">
        <title>First Complete Genome Sequence of a Subdivision 6 Acidobacterium.</title>
        <authorList>
            <person name="Huang S."/>
            <person name="Vieira S."/>
            <person name="Bunk B."/>
            <person name="Riedel T."/>
            <person name="Sproeer C."/>
            <person name="Overmann J."/>
        </authorList>
    </citation>
    <scope>NUCLEOTIDE SEQUENCE [LARGE SCALE GENOMIC DNA]</scope>
    <source>
        <strain evidence="4">DSM 100886 HEG_-6_39</strain>
    </source>
</reference>
<feature type="signal peptide" evidence="2">
    <location>
        <begin position="1"/>
        <end position="33"/>
    </location>
</feature>
<feature type="chain" id="PRO_5007512070" description="Transmembrane protein" evidence="2">
    <location>
        <begin position="34"/>
        <end position="308"/>
    </location>
</feature>
<organism evidence="3 4">
    <name type="scientific">Luteitalea pratensis</name>
    <dbReference type="NCBI Taxonomy" id="1855912"/>
    <lineage>
        <taxon>Bacteria</taxon>
        <taxon>Pseudomonadati</taxon>
        <taxon>Acidobacteriota</taxon>
        <taxon>Vicinamibacteria</taxon>
        <taxon>Vicinamibacterales</taxon>
        <taxon>Vicinamibacteraceae</taxon>
        <taxon>Luteitalea</taxon>
    </lineage>
</organism>
<dbReference type="OrthoDB" id="117631at2"/>
<name>A0A143PW02_LUTPR</name>
<evidence type="ECO:0000313" key="4">
    <source>
        <dbReference type="Proteomes" id="UP000076079"/>
    </source>
</evidence>
<reference evidence="3 4" key="1">
    <citation type="journal article" date="2016" name="Genome Announc.">
        <title>First Complete Genome Sequence of a Subdivision 6 Acidobacterium Strain.</title>
        <authorList>
            <person name="Huang S."/>
            <person name="Vieira S."/>
            <person name="Bunk B."/>
            <person name="Riedel T."/>
            <person name="Sproer C."/>
            <person name="Overmann J."/>
        </authorList>
    </citation>
    <scope>NUCLEOTIDE SEQUENCE [LARGE SCALE GENOMIC DNA]</scope>
    <source>
        <strain evidence="4">DSM 100886 HEG_-6_39</strain>
    </source>
</reference>
<keyword evidence="4" id="KW-1185">Reference proteome</keyword>
<protein>
    <recommendedName>
        <fullName evidence="5">Transmembrane protein</fullName>
    </recommendedName>
</protein>
<gene>
    <name evidence="3" type="ORF">LuPra_05651</name>
</gene>
<evidence type="ECO:0000256" key="2">
    <source>
        <dbReference type="SAM" id="SignalP"/>
    </source>
</evidence>
<feature type="transmembrane region" description="Helical" evidence="1">
    <location>
        <begin position="262"/>
        <end position="286"/>
    </location>
</feature>
<sequence precursor="true">MMTIPAPAALRPLALRAFFGVLCLSAAPSPVCAQRANAATQAPAPVAAAAQPPVVVTDGRQLNADDVRNQLNELLQDHPPAVREVLQREPALLTNGDYLAPYPRLAAFVAAHPEIVRSPSYFLGEPHRFQEPERGTWMWRELMNSISAGFLILGAALGFGWIVRTTLDHRRWQRVSRVQVDTHSKLLDRMSNNEDLRVYMESKAGRQFLESAPIALDGKTAPIAAPINRILWSMQAGVVALALGIALQFVSRGVIDDIAQPLRVLGVLVTAIGSGFVVSAGLSYAISRRLGLIRNGEDRATIGTAPQL</sequence>
<accession>A0A143PW02</accession>
<keyword evidence="1" id="KW-0472">Membrane</keyword>
<keyword evidence="1" id="KW-0812">Transmembrane</keyword>
<feature type="transmembrane region" description="Helical" evidence="1">
    <location>
        <begin position="146"/>
        <end position="167"/>
    </location>
</feature>